<organism evidence="2 3">
    <name type="scientific">Halorubrum rutilum</name>
    <dbReference type="NCBI Taxonomy" id="1364933"/>
    <lineage>
        <taxon>Archaea</taxon>
        <taxon>Methanobacteriati</taxon>
        <taxon>Methanobacteriota</taxon>
        <taxon>Stenosarchaea group</taxon>
        <taxon>Halobacteria</taxon>
        <taxon>Halobacteriales</taxon>
        <taxon>Haloferacaceae</taxon>
        <taxon>Halorubrum</taxon>
    </lineage>
</organism>
<gene>
    <name evidence="2" type="ORF">ACFQMF_09450</name>
</gene>
<name>A0ABD6AKL7_9EURY</name>
<reference evidence="2 3" key="1">
    <citation type="journal article" date="2019" name="Int. J. Syst. Evol. Microbiol.">
        <title>The Global Catalogue of Microorganisms (GCM) 10K type strain sequencing project: providing services to taxonomists for standard genome sequencing and annotation.</title>
        <authorList>
            <consortium name="The Broad Institute Genomics Platform"/>
            <consortium name="The Broad Institute Genome Sequencing Center for Infectious Disease"/>
            <person name="Wu L."/>
            <person name="Ma J."/>
        </authorList>
    </citation>
    <scope>NUCLEOTIDE SEQUENCE [LARGE SCALE GENOMIC DNA]</scope>
    <source>
        <strain evidence="2 3">CGMCC 1.12554</strain>
    </source>
</reference>
<evidence type="ECO:0000313" key="3">
    <source>
        <dbReference type="Proteomes" id="UP001596545"/>
    </source>
</evidence>
<accession>A0ABD6AKL7</accession>
<comment type="caution">
    <text evidence="2">The sequence shown here is derived from an EMBL/GenBank/DDBJ whole genome shotgun (WGS) entry which is preliminary data.</text>
</comment>
<dbReference type="EMBL" id="JBHTBL010000008">
    <property type="protein sequence ID" value="MFC7324804.1"/>
    <property type="molecule type" value="Genomic_DNA"/>
</dbReference>
<keyword evidence="3" id="KW-1185">Reference proteome</keyword>
<dbReference type="RefSeq" id="WP_256408846.1">
    <property type="nucleotide sequence ID" value="NZ_JANHDN010000003.1"/>
</dbReference>
<sequence length="47" mass="5190">MRRDADESVTARSRPRPRHETGPYPVLSGEARPIDGERVADAVGRDS</sequence>
<dbReference type="Proteomes" id="UP001596545">
    <property type="component" value="Unassembled WGS sequence"/>
</dbReference>
<evidence type="ECO:0000313" key="2">
    <source>
        <dbReference type="EMBL" id="MFC7324804.1"/>
    </source>
</evidence>
<dbReference type="AlphaFoldDB" id="A0ABD6AKL7"/>
<feature type="compositionally biased region" description="Basic and acidic residues" evidence="1">
    <location>
        <begin position="32"/>
        <end position="47"/>
    </location>
</feature>
<proteinExistence type="predicted"/>
<evidence type="ECO:0000256" key="1">
    <source>
        <dbReference type="SAM" id="MobiDB-lite"/>
    </source>
</evidence>
<protein>
    <submittedName>
        <fullName evidence="2">Uncharacterized protein</fullName>
    </submittedName>
</protein>
<feature type="region of interest" description="Disordered" evidence="1">
    <location>
        <begin position="1"/>
        <end position="47"/>
    </location>
</feature>